<proteinExistence type="predicted"/>
<feature type="compositionally biased region" description="Low complexity" evidence="1">
    <location>
        <begin position="131"/>
        <end position="155"/>
    </location>
</feature>
<keyword evidence="2" id="KW-1133">Transmembrane helix</keyword>
<organism evidence="3 4">
    <name type="scientific">Neocallimastix californiae</name>
    <dbReference type="NCBI Taxonomy" id="1754190"/>
    <lineage>
        <taxon>Eukaryota</taxon>
        <taxon>Fungi</taxon>
        <taxon>Fungi incertae sedis</taxon>
        <taxon>Chytridiomycota</taxon>
        <taxon>Chytridiomycota incertae sedis</taxon>
        <taxon>Neocallimastigomycetes</taxon>
        <taxon>Neocallimastigales</taxon>
        <taxon>Neocallimastigaceae</taxon>
        <taxon>Neocallimastix</taxon>
    </lineage>
</organism>
<evidence type="ECO:0000256" key="1">
    <source>
        <dbReference type="SAM" id="MobiDB-lite"/>
    </source>
</evidence>
<dbReference type="AlphaFoldDB" id="A0A1Y1ZN40"/>
<feature type="transmembrane region" description="Helical" evidence="2">
    <location>
        <begin position="998"/>
        <end position="1020"/>
    </location>
</feature>
<reference evidence="3 4" key="1">
    <citation type="submission" date="2016-08" db="EMBL/GenBank/DDBJ databases">
        <title>A Parts List for Fungal Cellulosomes Revealed by Comparative Genomics.</title>
        <authorList>
            <consortium name="DOE Joint Genome Institute"/>
            <person name="Haitjema C.H."/>
            <person name="Gilmore S.P."/>
            <person name="Henske J.K."/>
            <person name="Solomon K.V."/>
            <person name="De Groot R."/>
            <person name="Kuo A."/>
            <person name="Mondo S.J."/>
            <person name="Salamov A.A."/>
            <person name="Labutti K."/>
            <person name="Zhao Z."/>
            <person name="Chiniquy J."/>
            <person name="Barry K."/>
            <person name="Brewer H.M."/>
            <person name="Purvine S.O."/>
            <person name="Wright A.T."/>
            <person name="Boxma B."/>
            <person name="Van Alen T."/>
            <person name="Hackstein J.H."/>
            <person name="Baker S.E."/>
            <person name="Grigoriev I.V."/>
            <person name="O'Malley M.A."/>
        </authorList>
    </citation>
    <scope>NUCLEOTIDE SEQUENCE [LARGE SCALE GENOMIC DNA]</scope>
    <source>
        <strain evidence="3 4">G1</strain>
    </source>
</reference>
<accession>A0A1Y1ZN40</accession>
<feature type="region of interest" description="Disordered" evidence="1">
    <location>
        <begin position="122"/>
        <end position="155"/>
    </location>
</feature>
<sequence length="1034" mass="118343">MENLPQATENKEIKPQKDEELMNPFDDSQSPQSPDLKNPFEDSNEIQESNEVDNTNDITDSLNNDKNYSKNINSNTNKNNDSENSEINKSSVNINYIEQRESRSLKFNIPELPKKNKRIIDTVKEEEHMDNNNLDSSSKSLIESQENNSSSTNKNKNLKIYNNFSSKYKIYSGSSSSITIAYDTSREDTLTIYLFSNIYYIIVLYFMVFVSISTMIYSQRTTEWMSIYVNITTPEWTTYINSTNSIPYNYIEIYKWGLNKICLIEDVTSATSQSAENKKSCTDKCLNAVCGHYTCLSMQDTSKDNEKFSVVFLHHEKSLIKGNIGKNSTIENVINENDINYNRNNQIIEEDYNENYTPTSTNTFLSNPYNEYENEGKIINIGLLMDDDYIYKQINTTNNIDNYTYKFIESNESGSQEQLSENNNVPDDIFNSDICSEINRIELWVDLCYALEGVILICFTLVVIKIIHYKKLRINETVYDDLSDFESNSFYSFTERTESLPSVVGPNLSFGGSNYRRPSYQQSIYSNPSKNSIYDNGDESENSNNNLNDNPNPNPNESLTISQLKNFQPKSILKKSETTSNIKPLEMKNANKDILDYNINIKGSKPKRHATINEPSQMRFVRKLSIPSSSVPNQPKPLTNKQPMATRGILRKNTNTIRENIPPHINLEEPSTPKNDLQESDFRLIKSNSADNLCNRSLQRHKKLKSKMNVQDIFNRNDDTLEKKDKGKEKEKGKDNVEQVKILKTSDITSNELSDNKNHIINIEPQNIIPTKNEIKEIYEEPSLLGLQPPSSKLTRHISTINTRRRNSMFSYGYPQTFDDSSGMGNNISERGLKALSNLSSNRLFGMNSGFLYPPPPPYQLRNQCRFSIIAISEDVKSEGANIKIPLNKNADGESENNYIIGHSTDPTVLLNLNLTKSNSTNNKRSAVVVRKPTDLLKIGETRFICYCYLIIIFLTVLITTFCIITIMGWTKIRMRTRVKTIGSFFSPDTMIVMDLSLLYYVIGTFIQIVGTSFIIYAYIYSFNVVKKALIKGQ</sequence>
<feature type="compositionally biased region" description="Low complexity" evidence="1">
    <location>
        <begin position="69"/>
        <end position="79"/>
    </location>
</feature>
<protein>
    <submittedName>
        <fullName evidence="3">Uncharacterized protein</fullName>
    </submittedName>
</protein>
<feature type="compositionally biased region" description="Basic and acidic residues" evidence="1">
    <location>
        <begin position="9"/>
        <end position="20"/>
    </location>
</feature>
<comment type="caution">
    <text evidence="3">The sequence shown here is derived from an EMBL/GenBank/DDBJ whole genome shotgun (WGS) entry which is preliminary data.</text>
</comment>
<feature type="region of interest" description="Disordered" evidence="1">
    <location>
        <begin position="519"/>
        <end position="560"/>
    </location>
</feature>
<keyword evidence="2" id="KW-0472">Membrane</keyword>
<gene>
    <name evidence="3" type="ORF">LY90DRAFT_677839</name>
</gene>
<keyword evidence="2" id="KW-0812">Transmembrane</keyword>
<dbReference type="Proteomes" id="UP000193920">
    <property type="component" value="Unassembled WGS sequence"/>
</dbReference>
<evidence type="ECO:0000313" key="4">
    <source>
        <dbReference type="Proteomes" id="UP000193920"/>
    </source>
</evidence>
<feature type="transmembrane region" description="Helical" evidence="2">
    <location>
        <begin position="198"/>
        <end position="217"/>
    </location>
</feature>
<feature type="compositionally biased region" description="Polar residues" evidence="1">
    <location>
        <begin position="26"/>
        <end position="35"/>
    </location>
</feature>
<feature type="transmembrane region" description="Helical" evidence="2">
    <location>
        <begin position="949"/>
        <end position="970"/>
    </location>
</feature>
<evidence type="ECO:0000256" key="2">
    <source>
        <dbReference type="SAM" id="Phobius"/>
    </source>
</evidence>
<feature type="region of interest" description="Disordered" evidence="1">
    <location>
        <begin position="1"/>
        <end position="87"/>
    </location>
</feature>
<feature type="compositionally biased region" description="Low complexity" evidence="1">
    <location>
        <begin position="542"/>
        <end position="558"/>
    </location>
</feature>
<dbReference type="EMBL" id="MCOG01000379">
    <property type="protein sequence ID" value="ORY11671.1"/>
    <property type="molecule type" value="Genomic_DNA"/>
</dbReference>
<feature type="compositionally biased region" description="Polar residues" evidence="1">
    <location>
        <begin position="52"/>
        <end position="65"/>
    </location>
</feature>
<evidence type="ECO:0000313" key="3">
    <source>
        <dbReference type="EMBL" id="ORY11671.1"/>
    </source>
</evidence>
<name>A0A1Y1ZN40_9FUNG</name>
<feature type="transmembrane region" description="Helical" evidence="2">
    <location>
        <begin position="447"/>
        <end position="467"/>
    </location>
</feature>
<feature type="region of interest" description="Disordered" evidence="1">
    <location>
        <begin position="716"/>
        <end position="735"/>
    </location>
</feature>
<feature type="compositionally biased region" description="Polar residues" evidence="1">
    <location>
        <begin position="519"/>
        <end position="534"/>
    </location>
</feature>
<keyword evidence="4" id="KW-1185">Reference proteome</keyword>
<dbReference type="OrthoDB" id="2158628at2759"/>
<feature type="compositionally biased region" description="Acidic residues" evidence="1">
    <location>
        <begin position="42"/>
        <end position="51"/>
    </location>
</feature>